<gene>
    <name evidence="8" type="primary">LOC110766603</name>
</gene>
<feature type="transmembrane region" description="Helical" evidence="6">
    <location>
        <begin position="337"/>
        <end position="354"/>
    </location>
</feature>
<keyword evidence="7" id="KW-1185">Reference proteome</keyword>
<evidence type="ECO:0000256" key="6">
    <source>
        <dbReference type="RuleBase" id="RU368015"/>
    </source>
</evidence>
<dbReference type="AlphaFoldDB" id="A0A6P5TF68"/>
<feature type="transmembrane region" description="Helical" evidence="6">
    <location>
        <begin position="111"/>
        <end position="132"/>
    </location>
</feature>
<reference evidence="8" key="1">
    <citation type="submission" date="2025-08" db="UniProtKB">
        <authorList>
            <consortium name="RefSeq"/>
        </authorList>
    </citation>
    <scope>IDENTIFICATION</scope>
</reference>
<evidence type="ECO:0000256" key="3">
    <source>
        <dbReference type="ARBA" id="ARBA00022692"/>
    </source>
</evidence>
<sequence>MGKAQDLQPHNTVKGGEEVNTLESEKITHQATISQLKDFTWWVRMAIYTLFVLSGQSAAILLGRLYYNKGGKNLWMATLVQFIGFPILIPYHCILSSKKIALNRNVNQLDVSALAFMYLSFGVLLAADSFLYSIGLLYLPVSTFSLICASQLAFNAFFSFCLNAQKFTPCIVNSLVILTISSTLLVFHPSSVNLTGISKEKYTVGVICTVGASAGYGLMFSLTQFSFEKVLKSQTFVTVLEMIIYESLVATCATLVGLFISEEWQGLKREMEEFELGRSSYLLTLICTAMAWQTFNIGAIGLIFEVSSLFSNVISASGLPFVPVLAVIFFKENMDGIKVIATVLALWGFASYLYQHYLDDLESKAETKHVKEISMIPLLKEDNF</sequence>
<organism evidence="7 8">
    <name type="scientific">Prunus avium</name>
    <name type="common">Cherry</name>
    <name type="synonym">Cerasus avium</name>
    <dbReference type="NCBI Taxonomy" id="42229"/>
    <lineage>
        <taxon>Eukaryota</taxon>
        <taxon>Viridiplantae</taxon>
        <taxon>Streptophyta</taxon>
        <taxon>Embryophyta</taxon>
        <taxon>Tracheophyta</taxon>
        <taxon>Spermatophyta</taxon>
        <taxon>Magnoliopsida</taxon>
        <taxon>eudicotyledons</taxon>
        <taxon>Gunneridae</taxon>
        <taxon>Pentapetalae</taxon>
        <taxon>rosids</taxon>
        <taxon>fabids</taxon>
        <taxon>Rosales</taxon>
        <taxon>Rosaceae</taxon>
        <taxon>Amygdaloideae</taxon>
        <taxon>Amygdaleae</taxon>
        <taxon>Prunus</taxon>
    </lineage>
</organism>
<dbReference type="RefSeq" id="XP_021825655.1">
    <property type="nucleotide sequence ID" value="XM_021969963.1"/>
</dbReference>
<feature type="transmembrane region" description="Helical" evidence="6">
    <location>
        <begin position="310"/>
        <end position="330"/>
    </location>
</feature>
<dbReference type="PANTHER" id="PTHR31376:SF17">
    <property type="entry name" value="PURINE PERMEASE 21-RELATED"/>
    <property type="match status" value="1"/>
</dbReference>
<accession>A0A6P5TF68</accession>
<keyword evidence="4 6" id="KW-1133">Transmembrane helix</keyword>
<name>A0A6P5TF68_PRUAV</name>
<dbReference type="InterPro" id="IPR030182">
    <property type="entry name" value="PUP_plant"/>
</dbReference>
<comment type="subcellular location">
    <subcellularLocation>
        <location evidence="6">Membrane</location>
        <topology evidence="6">Multi-pass membrane protein</topology>
    </subcellularLocation>
</comment>
<evidence type="ECO:0000256" key="2">
    <source>
        <dbReference type="ARBA" id="ARBA00022448"/>
    </source>
</evidence>
<proteinExistence type="inferred from homology"/>
<feature type="transmembrane region" description="Helical" evidence="6">
    <location>
        <begin position="45"/>
        <end position="67"/>
    </location>
</feature>
<feature type="transmembrane region" description="Helical" evidence="6">
    <location>
        <begin position="144"/>
        <end position="165"/>
    </location>
</feature>
<dbReference type="GeneID" id="110766603"/>
<evidence type="ECO:0000313" key="8">
    <source>
        <dbReference type="RefSeq" id="XP_021825655.1"/>
    </source>
</evidence>
<evidence type="ECO:0000313" key="7">
    <source>
        <dbReference type="Proteomes" id="UP000515124"/>
    </source>
</evidence>
<keyword evidence="3 6" id="KW-0812">Transmembrane</keyword>
<dbReference type="PANTHER" id="PTHR31376">
    <property type="entry name" value="OS09G0467300 PROTEIN-RELATED"/>
    <property type="match status" value="1"/>
</dbReference>
<comment type="similarity">
    <text evidence="1 6">Belongs to the purine permeases (TC 2.A.7.14) family.</text>
</comment>
<feature type="transmembrane region" description="Helical" evidence="6">
    <location>
        <begin position="202"/>
        <end position="222"/>
    </location>
</feature>
<dbReference type="Pfam" id="PF16913">
    <property type="entry name" value="PUNUT"/>
    <property type="match status" value="1"/>
</dbReference>
<feature type="transmembrane region" description="Helical" evidence="6">
    <location>
        <begin position="171"/>
        <end position="190"/>
    </location>
</feature>
<feature type="transmembrane region" description="Helical" evidence="6">
    <location>
        <begin position="281"/>
        <end position="304"/>
    </location>
</feature>
<evidence type="ECO:0000256" key="4">
    <source>
        <dbReference type="ARBA" id="ARBA00022989"/>
    </source>
</evidence>
<dbReference type="GO" id="GO:0005345">
    <property type="term" value="F:purine nucleobase transmembrane transporter activity"/>
    <property type="evidence" value="ECO:0007669"/>
    <property type="project" value="UniProtKB-UniRule"/>
</dbReference>
<evidence type="ECO:0000256" key="1">
    <source>
        <dbReference type="ARBA" id="ARBA00006213"/>
    </source>
</evidence>
<dbReference type="KEGG" id="pavi:110766603"/>
<evidence type="ECO:0000256" key="5">
    <source>
        <dbReference type="ARBA" id="ARBA00023136"/>
    </source>
</evidence>
<keyword evidence="5 6" id="KW-0472">Membrane</keyword>
<keyword evidence="2 6" id="KW-0813">Transport</keyword>
<protein>
    <recommendedName>
        <fullName evidence="6">Probable purine permease</fullName>
    </recommendedName>
</protein>
<feature type="transmembrane region" description="Helical" evidence="6">
    <location>
        <begin position="74"/>
        <end position="91"/>
    </location>
</feature>
<dbReference type="GO" id="GO:0016020">
    <property type="term" value="C:membrane"/>
    <property type="evidence" value="ECO:0007669"/>
    <property type="project" value="UniProtKB-SubCell"/>
</dbReference>
<feature type="transmembrane region" description="Helical" evidence="6">
    <location>
        <begin position="242"/>
        <end position="260"/>
    </location>
</feature>
<dbReference type="Gramene" id="Pav_sc0001289.1_g520.1.mk:mrna">
    <property type="protein sequence ID" value="Pav_sc0001289.1_g520.1.mk:mrna"/>
    <property type="gene ID" value="Pav_sc0001289.1_g520.1.mk"/>
</dbReference>
<dbReference type="Proteomes" id="UP000515124">
    <property type="component" value="Unplaced"/>
</dbReference>
<dbReference type="GO" id="GO:0015211">
    <property type="term" value="F:purine nucleoside transmembrane transporter activity"/>
    <property type="evidence" value="ECO:0007669"/>
    <property type="project" value="UniProtKB-UniRule"/>
</dbReference>